<keyword evidence="5 6" id="KW-0472">Membrane</keyword>
<dbReference type="PROSITE" id="PS50887">
    <property type="entry name" value="GGDEF"/>
    <property type="match status" value="1"/>
</dbReference>
<dbReference type="Gene3D" id="6.10.340.10">
    <property type="match status" value="1"/>
</dbReference>
<dbReference type="SMART" id="SM00267">
    <property type="entry name" value="GGDEF"/>
    <property type="match status" value="1"/>
</dbReference>
<evidence type="ECO:0000313" key="9">
    <source>
        <dbReference type="EMBL" id="SDB26372.1"/>
    </source>
</evidence>
<evidence type="ECO:0000256" key="6">
    <source>
        <dbReference type="SAM" id="Phobius"/>
    </source>
</evidence>
<dbReference type="InterPro" id="IPR003660">
    <property type="entry name" value="HAMP_dom"/>
</dbReference>
<dbReference type="GO" id="GO:0007165">
    <property type="term" value="P:signal transduction"/>
    <property type="evidence" value="ECO:0007669"/>
    <property type="project" value="InterPro"/>
</dbReference>
<dbReference type="PANTHER" id="PTHR45138">
    <property type="entry name" value="REGULATORY COMPONENTS OF SENSORY TRANSDUCTION SYSTEM"/>
    <property type="match status" value="1"/>
</dbReference>
<evidence type="ECO:0000256" key="2">
    <source>
        <dbReference type="ARBA" id="ARBA00022475"/>
    </source>
</evidence>
<dbReference type="CDD" id="cd01949">
    <property type="entry name" value="GGDEF"/>
    <property type="match status" value="1"/>
</dbReference>
<organism evidence="9 10">
    <name type="scientific">Eubacterium oxidoreducens</name>
    <dbReference type="NCBI Taxonomy" id="1732"/>
    <lineage>
        <taxon>Bacteria</taxon>
        <taxon>Bacillati</taxon>
        <taxon>Bacillota</taxon>
        <taxon>Clostridia</taxon>
        <taxon>Eubacteriales</taxon>
        <taxon>Eubacteriaceae</taxon>
        <taxon>Eubacterium</taxon>
    </lineage>
</organism>
<keyword evidence="4 6" id="KW-1133">Transmembrane helix</keyword>
<evidence type="ECO:0000313" key="10">
    <source>
        <dbReference type="Proteomes" id="UP000199228"/>
    </source>
</evidence>
<dbReference type="RefSeq" id="WP_090174160.1">
    <property type="nucleotide sequence ID" value="NZ_FMXR01000014.1"/>
</dbReference>
<evidence type="ECO:0000256" key="4">
    <source>
        <dbReference type="ARBA" id="ARBA00022989"/>
    </source>
</evidence>
<dbReference type="InterPro" id="IPR000160">
    <property type="entry name" value="GGDEF_dom"/>
</dbReference>
<dbReference type="Gene3D" id="3.30.70.270">
    <property type="match status" value="1"/>
</dbReference>
<dbReference type="InterPro" id="IPR050469">
    <property type="entry name" value="Diguanylate_Cyclase"/>
</dbReference>
<dbReference type="GO" id="GO:0005886">
    <property type="term" value="C:plasma membrane"/>
    <property type="evidence" value="ECO:0007669"/>
    <property type="project" value="UniProtKB-SubCell"/>
</dbReference>
<evidence type="ECO:0000259" key="8">
    <source>
        <dbReference type="PROSITE" id="PS50887"/>
    </source>
</evidence>
<evidence type="ECO:0000256" key="5">
    <source>
        <dbReference type="ARBA" id="ARBA00023136"/>
    </source>
</evidence>
<dbReference type="SUPFAM" id="SSF55073">
    <property type="entry name" value="Nucleotide cyclase"/>
    <property type="match status" value="1"/>
</dbReference>
<dbReference type="InterPro" id="IPR043128">
    <property type="entry name" value="Rev_trsase/Diguanyl_cyclase"/>
</dbReference>
<feature type="transmembrane region" description="Helical" evidence="6">
    <location>
        <begin position="188"/>
        <end position="212"/>
    </location>
</feature>
<keyword evidence="2" id="KW-1003">Cell membrane</keyword>
<dbReference type="EMBL" id="FMXR01000014">
    <property type="protein sequence ID" value="SDB26372.1"/>
    <property type="molecule type" value="Genomic_DNA"/>
</dbReference>
<keyword evidence="10" id="KW-1185">Reference proteome</keyword>
<dbReference type="FunFam" id="3.30.70.270:FF:000001">
    <property type="entry name" value="Diguanylate cyclase domain protein"/>
    <property type="match status" value="1"/>
</dbReference>
<protein>
    <submittedName>
        <fullName evidence="9">Diguanylate cyclase (GGDEF) domain-containing protein</fullName>
    </submittedName>
</protein>
<feature type="transmembrane region" description="Helical" evidence="6">
    <location>
        <begin position="12"/>
        <end position="34"/>
    </location>
</feature>
<dbReference type="SUPFAM" id="SSF158472">
    <property type="entry name" value="HAMP domain-like"/>
    <property type="match status" value="1"/>
</dbReference>
<comment type="subcellular location">
    <subcellularLocation>
        <location evidence="1">Cell membrane</location>
        <topology evidence="1">Multi-pass membrane protein</topology>
    </subcellularLocation>
</comment>
<dbReference type="PROSITE" id="PS50885">
    <property type="entry name" value="HAMP"/>
    <property type="match status" value="1"/>
</dbReference>
<dbReference type="AlphaFoldDB" id="A0A1G6C0I1"/>
<dbReference type="NCBIfam" id="TIGR00254">
    <property type="entry name" value="GGDEF"/>
    <property type="match status" value="1"/>
</dbReference>
<dbReference type="InterPro" id="IPR033463">
    <property type="entry name" value="sCache_3"/>
</dbReference>
<reference evidence="9 10" key="1">
    <citation type="submission" date="2016-10" db="EMBL/GenBank/DDBJ databases">
        <authorList>
            <person name="de Groot N.N."/>
        </authorList>
    </citation>
    <scope>NUCLEOTIDE SEQUENCE [LARGE SCALE GENOMIC DNA]</scope>
    <source>
        <strain evidence="9 10">DSM 3217</strain>
    </source>
</reference>
<feature type="domain" description="HAMP" evidence="7">
    <location>
        <begin position="215"/>
        <end position="270"/>
    </location>
</feature>
<name>A0A1G6C0I1_EUBOX</name>
<keyword evidence="3 6" id="KW-0812">Transmembrane</keyword>
<dbReference type="GO" id="GO:0052621">
    <property type="term" value="F:diguanylate cyclase activity"/>
    <property type="evidence" value="ECO:0007669"/>
    <property type="project" value="TreeGrafter"/>
</dbReference>
<dbReference type="Proteomes" id="UP000199228">
    <property type="component" value="Unassembled WGS sequence"/>
</dbReference>
<feature type="domain" description="GGDEF" evidence="8">
    <location>
        <begin position="299"/>
        <end position="429"/>
    </location>
</feature>
<dbReference type="CDD" id="cd06225">
    <property type="entry name" value="HAMP"/>
    <property type="match status" value="1"/>
</dbReference>
<dbReference type="GO" id="GO:1902201">
    <property type="term" value="P:negative regulation of bacterial-type flagellum-dependent cell motility"/>
    <property type="evidence" value="ECO:0007669"/>
    <property type="project" value="TreeGrafter"/>
</dbReference>
<sequence length="429" mass="48823">MKPTLKNSLRGKMLLSTVVPIIILGIAVMIAAFIQMKNTLIDEFESDMRQQCIYMMAELNEVYPGNFKVEILNDTTYKLYKGEYDITEDNTLIDNMKSSYENEYSIFRGNICVKTTMKDESGERWLLTESPKNAYADVFKGNKTAFYKNLTMNDEECIALFVPIHSSDNSVFGMVAIYRSLEDINQKVLTAVLPMLIVFAIITVLIAFYSIYFSQKIVKKIKFIERFMNQISNGHLEAQLPETILNSEDEISLLAKSGDQMRYALEQLVNYDTLTRIPNRRYGSIHLKNVYSNSGQGANDFCVGIGDIDFFKKVNDTYGHDAGDAVLRDVAAILKRNMIGKSFVARWGGEEFLFVFEGMNLASSKQKLEETLMQIRNHTVEHQFDQIKVTMSFGLTQAFKDSDIDELLQIADANLYEAKEGGRNQIVAK</sequence>
<dbReference type="GO" id="GO:0043709">
    <property type="term" value="P:cell adhesion involved in single-species biofilm formation"/>
    <property type="evidence" value="ECO:0007669"/>
    <property type="project" value="TreeGrafter"/>
</dbReference>
<dbReference type="InterPro" id="IPR029787">
    <property type="entry name" value="Nucleotide_cyclase"/>
</dbReference>
<dbReference type="STRING" id="1732.SAMN02910417_01940"/>
<dbReference type="Pfam" id="PF00990">
    <property type="entry name" value="GGDEF"/>
    <property type="match status" value="1"/>
</dbReference>
<dbReference type="OrthoDB" id="185601at2"/>
<dbReference type="PANTHER" id="PTHR45138:SF9">
    <property type="entry name" value="DIGUANYLATE CYCLASE DGCM-RELATED"/>
    <property type="match status" value="1"/>
</dbReference>
<evidence type="ECO:0000259" key="7">
    <source>
        <dbReference type="PROSITE" id="PS50885"/>
    </source>
</evidence>
<evidence type="ECO:0000256" key="1">
    <source>
        <dbReference type="ARBA" id="ARBA00004651"/>
    </source>
</evidence>
<evidence type="ECO:0000256" key="3">
    <source>
        <dbReference type="ARBA" id="ARBA00022692"/>
    </source>
</evidence>
<proteinExistence type="predicted"/>
<gene>
    <name evidence="9" type="ORF">SAMN02910417_01940</name>
</gene>
<dbReference type="Pfam" id="PF17202">
    <property type="entry name" value="sCache_3_3"/>
    <property type="match status" value="1"/>
</dbReference>
<accession>A0A1G6C0I1</accession>